<dbReference type="Proteomes" id="UP001162164">
    <property type="component" value="Unassembled WGS sequence"/>
</dbReference>
<comment type="caution">
    <text evidence="1">The sequence shown here is derived from an EMBL/GenBank/DDBJ whole genome shotgun (WGS) entry which is preliminary data.</text>
</comment>
<dbReference type="EMBL" id="JAPWTJ010000265">
    <property type="protein sequence ID" value="KAJ8980346.1"/>
    <property type="molecule type" value="Genomic_DNA"/>
</dbReference>
<name>A0ABQ9JPZ0_9CUCU</name>
<evidence type="ECO:0000313" key="1">
    <source>
        <dbReference type="EMBL" id="KAJ8980346.1"/>
    </source>
</evidence>
<evidence type="ECO:0000313" key="2">
    <source>
        <dbReference type="Proteomes" id="UP001162164"/>
    </source>
</evidence>
<proteinExistence type="predicted"/>
<accession>A0ABQ9JPZ0</accession>
<keyword evidence="2" id="KW-1185">Reference proteome</keyword>
<reference evidence="1" key="1">
    <citation type="journal article" date="2023" name="Insect Mol. Biol.">
        <title>Genome sequencing provides insights into the evolution of gene families encoding plant cell wall-degrading enzymes in longhorned beetles.</title>
        <authorList>
            <person name="Shin N.R."/>
            <person name="Okamura Y."/>
            <person name="Kirsch R."/>
            <person name="Pauchet Y."/>
        </authorList>
    </citation>
    <scope>NUCLEOTIDE SEQUENCE</scope>
    <source>
        <strain evidence="1">MMC_N1</strain>
    </source>
</reference>
<protein>
    <submittedName>
        <fullName evidence="1">Uncharacterized protein</fullName>
    </submittedName>
</protein>
<organism evidence="1 2">
    <name type="scientific">Molorchus minor</name>
    <dbReference type="NCBI Taxonomy" id="1323400"/>
    <lineage>
        <taxon>Eukaryota</taxon>
        <taxon>Metazoa</taxon>
        <taxon>Ecdysozoa</taxon>
        <taxon>Arthropoda</taxon>
        <taxon>Hexapoda</taxon>
        <taxon>Insecta</taxon>
        <taxon>Pterygota</taxon>
        <taxon>Neoptera</taxon>
        <taxon>Endopterygota</taxon>
        <taxon>Coleoptera</taxon>
        <taxon>Polyphaga</taxon>
        <taxon>Cucujiformia</taxon>
        <taxon>Chrysomeloidea</taxon>
        <taxon>Cerambycidae</taxon>
        <taxon>Lamiinae</taxon>
        <taxon>Monochamini</taxon>
        <taxon>Molorchus</taxon>
    </lineage>
</organism>
<gene>
    <name evidence="1" type="ORF">NQ317_019233</name>
</gene>
<feature type="non-terminal residue" evidence="1">
    <location>
        <position position="1"/>
    </location>
</feature>
<sequence>VLFLNTIHLKKNKEDHELRGTNGIITLTCQSTLVYYTKCYTKRIALTTEQHSMADYIEYIRGTTQPPTS</sequence>